<dbReference type="InterPro" id="IPR012334">
    <property type="entry name" value="Pectin_lyas_fold"/>
</dbReference>
<dbReference type="InterPro" id="IPR006626">
    <property type="entry name" value="PbH1"/>
</dbReference>
<dbReference type="AlphaFoldDB" id="A0A0F9CYJ6"/>
<dbReference type="InterPro" id="IPR051550">
    <property type="entry name" value="SCF-Subunits/Alg-Epimerases"/>
</dbReference>
<keyword evidence="4" id="KW-0472">Membrane</keyword>
<gene>
    <name evidence="7" type="ORF">LCGC14_2266200</name>
</gene>
<dbReference type="PANTHER" id="PTHR22990:SF15">
    <property type="entry name" value="F-BOX ONLY PROTEIN 10"/>
    <property type="match status" value="1"/>
</dbReference>
<feature type="transmembrane region" description="Helical" evidence="4">
    <location>
        <begin position="442"/>
        <end position="460"/>
    </location>
</feature>
<reference evidence="7" key="1">
    <citation type="journal article" date="2015" name="Nature">
        <title>Complex archaea that bridge the gap between prokaryotes and eukaryotes.</title>
        <authorList>
            <person name="Spang A."/>
            <person name="Saw J.H."/>
            <person name="Jorgensen S.L."/>
            <person name="Zaremba-Niedzwiedzka K."/>
            <person name="Martijn J."/>
            <person name="Lind A.E."/>
            <person name="van Eijk R."/>
            <person name="Schleper C."/>
            <person name="Guy L."/>
            <person name="Ettema T.J."/>
        </authorList>
    </citation>
    <scope>NUCLEOTIDE SEQUENCE</scope>
</reference>
<evidence type="ECO:0008006" key="8">
    <source>
        <dbReference type="Google" id="ProtNLM"/>
    </source>
</evidence>
<keyword evidence="3" id="KW-0833">Ubl conjugation pathway</keyword>
<evidence type="ECO:0000259" key="6">
    <source>
        <dbReference type="Pfam" id="PF13229"/>
    </source>
</evidence>
<dbReference type="NCBIfam" id="TIGR03804">
    <property type="entry name" value="para_beta_helix"/>
    <property type="match status" value="4"/>
</dbReference>
<dbReference type="InterPro" id="IPR007742">
    <property type="entry name" value="NosD_dom"/>
</dbReference>
<comment type="pathway">
    <text evidence="1">Protein modification; protein ubiquitination.</text>
</comment>
<dbReference type="SMART" id="SM00710">
    <property type="entry name" value="PbH1"/>
    <property type="match status" value="12"/>
</dbReference>
<dbReference type="InterPro" id="IPR022441">
    <property type="entry name" value="Para_beta_helix_rpt-2"/>
</dbReference>
<dbReference type="PANTHER" id="PTHR22990">
    <property type="entry name" value="F-BOX ONLY PROTEIN"/>
    <property type="match status" value="1"/>
</dbReference>
<dbReference type="Gene3D" id="2.160.20.10">
    <property type="entry name" value="Single-stranded right-handed beta-helix, Pectin lyase-like"/>
    <property type="match status" value="2"/>
</dbReference>
<keyword evidence="4" id="KW-0812">Transmembrane</keyword>
<feature type="domain" description="Right handed beta helix" evidence="6">
    <location>
        <begin position="84"/>
        <end position="230"/>
    </location>
</feature>
<dbReference type="SUPFAM" id="SSF51126">
    <property type="entry name" value="Pectin lyase-like"/>
    <property type="match status" value="2"/>
</dbReference>
<dbReference type="Pfam" id="PF13229">
    <property type="entry name" value="Beta_helix"/>
    <property type="match status" value="1"/>
</dbReference>
<evidence type="ECO:0000256" key="2">
    <source>
        <dbReference type="ARBA" id="ARBA00022737"/>
    </source>
</evidence>
<dbReference type="EMBL" id="LAZR01031228">
    <property type="protein sequence ID" value="KKL54359.1"/>
    <property type="molecule type" value="Genomic_DNA"/>
</dbReference>
<evidence type="ECO:0000256" key="4">
    <source>
        <dbReference type="SAM" id="Phobius"/>
    </source>
</evidence>
<keyword evidence="2" id="KW-0677">Repeat</keyword>
<dbReference type="InterPro" id="IPR039448">
    <property type="entry name" value="Beta_helix"/>
</dbReference>
<keyword evidence="4" id="KW-1133">Transmembrane helix</keyword>
<feature type="domain" description="Periplasmic copper-binding protein NosD beta helix" evidence="5">
    <location>
        <begin position="301"/>
        <end position="429"/>
    </location>
</feature>
<evidence type="ECO:0000259" key="5">
    <source>
        <dbReference type="Pfam" id="PF05048"/>
    </source>
</evidence>
<sequence>MKSNRKINLLMSFGIVFVLSMMINSNLNFNRGKSDASNLDNKNLQISANSGKISITDVFDHGWTDAKAAGIVTGGGTYLNPYVIKDLVIDAGGSGSGIKISQSDVFFKIENCTVYNSGTGGFDAGIRLFSVSNGQLINNDFSNNFAGIYLASSSNNIISGNTVNENSWRGINLNDCTNNVISGNIANDNNQYGIILSYSDTNTVSGNTVNNNNKGILLSYGDMNTVSGNTANNNNFDGISLFESINSIILGNHINGGGLKIYGNLEELTSYNIDITNLVNGKPLYYYANEANLGSSDFLNAGQVILVNCSDSLILNLNTSYSSNGISLYYCNNITISGNNANNNNRYGIYLDHSDINTVSGNTANNNRYGITLSNSNNTNIEGNTVNNNTSGIGIILSNNNIISGNILIGNDECIIQENSKGNQFSDNGSCTYGQGGGTIPGYYLFFLLGILSIVVIILSKKLKKF</sequence>
<evidence type="ECO:0000256" key="1">
    <source>
        <dbReference type="ARBA" id="ARBA00004906"/>
    </source>
</evidence>
<evidence type="ECO:0000256" key="3">
    <source>
        <dbReference type="ARBA" id="ARBA00022786"/>
    </source>
</evidence>
<proteinExistence type="predicted"/>
<evidence type="ECO:0000313" key="7">
    <source>
        <dbReference type="EMBL" id="KKL54359.1"/>
    </source>
</evidence>
<comment type="caution">
    <text evidence="7">The sequence shown here is derived from an EMBL/GenBank/DDBJ whole genome shotgun (WGS) entry which is preliminary data.</text>
</comment>
<feature type="transmembrane region" description="Helical" evidence="4">
    <location>
        <begin position="7"/>
        <end position="27"/>
    </location>
</feature>
<name>A0A0F9CYJ6_9ZZZZ</name>
<accession>A0A0F9CYJ6</accession>
<protein>
    <recommendedName>
        <fullName evidence="8">Right handed beta helix domain-containing protein</fullName>
    </recommendedName>
</protein>
<dbReference type="Pfam" id="PF05048">
    <property type="entry name" value="NosD"/>
    <property type="match status" value="1"/>
</dbReference>
<dbReference type="InterPro" id="IPR011050">
    <property type="entry name" value="Pectin_lyase_fold/virulence"/>
</dbReference>
<organism evidence="7">
    <name type="scientific">marine sediment metagenome</name>
    <dbReference type="NCBI Taxonomy" id="412755"/>
    <lineage>
        <taxon>unclassified sequences</taxon>
        <taxon>metagenomes</taxon>
        <taxon>ecological metagenomes</taxon>
    </lineage>
</organism>